<evidence type="ECO:0000256" key="1">
    <source>
        <dbReference type="ARBA" id="ARBA00022741"/>
    </source>
</evidence>
<keyword evidence="6" id="KW-1185">Reference proteome</keyword>
<feature type="domain" description="ABC transporter" evidence="4">
    <location>
        <begin position="357"/>
        <end position="586"/>
    </location>
</feature>
<keyword evidence="1" id="KW-0547">Nucleotide-binding</keyword>
<evidence type="ECO:0000256" key="3">
    <source>
        <dbReference type="SAM" id="MobiDB-lite"/>
    </source>
</evidence>
<dbReference type="GO" id="GO:0005524">
    <property type="term" value="F:ATP binding"/>
    <property type="evidence" value="ECO:0007669"/>
    <property type="project" value="UniProtKB-KW"/>
</dbReference>
<evidence type="ECO:0000256" key="2">
    <source>
        <dbReference type="ARBA" id="ARBA00022840"/>
    </source>
</evidence>
<dbReference type="Pfam" id="PF00005">
    <property type="entry name" value="ABC_tran"/>
    <property type="match status" value="2"/>
</dbReference>
<gene>
    <name evidence="5" type="ORF">A9404_03180</name>
</gene>
<protein>
    <submittedName>
        <fullName evidence="5">ABC transporter ATP-binding protein</fullName>
    </submittedName>
</protein>
<dbReference type="CDD" id="cd03230">
    <property type="entry name" value="ABC_DR_subfamily_A"/>
    <property type="match status" value="2"/>
</dbReference>
<feature type="domain" description="ABC transporter" evidence="4">
    <location>
        <begin position="24"/>
        <end position="258"/>
    </location>
</feature>
<dbReference type="GO" id="GO:0016887">
    <property type="term" value="F:ATP hydrolysis activity"/>
    <property type="evidence" value="ECO:0007669"/>
    <property type="project" value="InterPro"/>
</dbReference>
<dbReference type="InterPro" id="IPR003593">
    <property type="entry name" value="AAA+_ATPase"/>
</dbReference>
<proteinExistence type="predicted"/>
<accession>A0A191ZF72</accession>
<dbReference type="InterPro" id="IPR003439">
    <property type="entry name" value="ABC_transporter-like_ATP-bd"/>
</dbReference>
<dbReference type="EMBL" id="CP016027">
    <property type="protein sequence ID" value="ANJ66512.1"/>
    <property type="molecule type" value="Genomic_DNA"/>
</dbReference>
<dbReference type="PANTHER" id="PTHR43038">
    <property type="entry name" value="ATP-BINDING CASSETTE, SUB-FAMILY H, MEMBER 1"/>
    <property type="match status" value="1"/>
</dbReference>
<keyword evidence="2 5" id="KW-0067">ATP-binding</keyword>
<dbReference type="PANTHER" id="PTHR43038:SF3">
    <property type="entry name" value="ABC TRANSPORTER G FAMILY MEMBER 20 ISOFORM X1"/>
    <property type="match status" value="1"/>
</dbReference>
<dbReference type="KEGG" id="haz:A9404_03180"/>
<reference evidence="5 6" key="1">
    <citation type="submission" date="2016-06" db="EMBL/GenBank/DDBJ databases">
        <title>Insight into the functional genes involving in sulfur oxidation in Pearl River water.</title>
        <authorList>
            <person name="Luo J."/>
            <person name="Tan X."/>
            <person name="Lin W."/>
        </authorList>
    </citation>
    <scope>NUCLEOTIDE SEQUENCE [LARGE SCALE GENOMIC DNA]</scope>
    <source>
        <strain evidence="5 6">LS2</strain>
    </source>
</reference>
<sequence>MVHTAPQRHHNPDDASPGDPIAVIDIRNLYKSFGKPDSAIHAIDGISLAVQPGQVTGLIGPDGAGKTTLMRLIAGLLTPDHGELTVLGMDVRARALEVQSSLGYMPQHFGLYEDLTVQENLTLYADLQGVPHEQRPPRFRQLLDMTGLGPFTNRLAGRLSGGMKQKLGLACTLVHPPKLLLLDEPTVGVDPVSRRELWEIVYQLVEDQGMSVLLSTAYLDEAARCADVILIHEGKVLGQGEPAGFTQFLTHRVYCVRQKSGKKRHLQKRVSAASAVLDAVIDGDCVRAILRPDTPPPDLAQSCWRALAPRFEDAFVVQLQAKQSRPDTEIHAQDSSGTAESIPRPSGDDQTAPSAVIEVRDLTRRFGTFVAVDRLNFSVERGEIFGLLGANGAGKSTTFRMLCGLLPASAGQLSVAGVDLRTAAAKARARIGYMSQRFALYEVLSCEQNLRFFARTYGLKGRRQNERIDWALNSFDLRHYRHTNSGLLPLGFKQRLAMAAALMHEPDILFLDEPTSGVDPIERRAFWNRINDLADQGVTILITTHFMDEAEYCDRLVIMNRGTILASGSPKEIRDQARTDALPNPRMEDAFIHLVTQGADPEEKGHD</sequence>
<dbReference type="InterPro" id="IPR027417">
    <property type="entry name" value="P-loop_NTPase"/>
</dbReference>
<organism evidence="5 6">
    <name type="scientific">Halothiobacillus diazotrophicus</name>
    <dbReference type="NCBI Taxonomy" id="1860122"/>
    <lineage>
        <taxon>Bacteria</taxon>
        <taxon>Pseudomonadati</taxon>
        <taxon>Pseudomonadota</taxon>
        <taxon>Gammaproteobacteria</taxon>
        <taxon>Chromatiales</taxon>
        <taxon>Halothiobacillaceae</taxon>
        <taxon>Halothiobacillus</taxon>
    </lineage>
</organism>
<feature type="region of interest" description="Disordered" evidence="3">
    <location>
        <begin position="322"/>
        <end position="353"/>
    </location>
</feature>
<dbReference type="Proteomes" id="UP000078596">
    <property type="component" value="Chromosome"/>
</dbReference>
<dbReference type="OrthoDB" id="9805029at2"/>
<name>A0A191ZF72_9GAMM</name>
<dbReference type="SUPFAM" id="SSF52540">
    <property type="entry name" value="P-loop containing nucleoside triphosphate hydrolases"/>
    <property type="match status" value="2"/>
</dbReference>
<dbReference type="SMART" id="SM00382">
    <property type="entry name" value="AAA"/>
    <property type="match status" value="2"/>
</dbReference>
<dbReference type="Gene3D" id="3.40.50.300">
    <property type="entry name" value="P-loop containing nucleotide triphosphate hydrolases"/>
    <property type="match status" value="2"/>
</dbReference>
<evidence type="ECO:0000313" key="6">
    <source>
        <dbReference type="Proteomes" id="UP000078596"/>
    </source>
</evidence>
<dbReference type="PROSITE" id="PS50893">
    <property type="entry name" value="ABC_TRANSPORTER_2"/>
    <property type="match status" value="2"/>
</dbReference>
<evidence type="ECO:0000313" key="5">
    <source>
        <dbReference type="EMBL" id="ANJ66512.1"/>
    </source>
</evidence>
<evidence type="ECO:0000259" key="4">
    <source>
        <dbReference type="PROSITE" id="PS50893"/>
    </source>
</evidence>
<dbReference type="AlphaFoldDB" id="A0A191ZF72"/>
<dbReference type="InterPro" id="IPR017871">
    <property type="entry name" value="ABC_transporter-like_CS"/>
</dbReference>
<dbReference type="STRING" id="1860122.A9404_03180"/>
<dbReference type="RefSeq" id="WP_066098600.1">
    <property type="nucleotide sequence ID" value="NZ_CP016027.1"/>
</dbReference>
<dbReference type="PROSITE" id="PS00211">
    <property type="entry name" value="ABC_TRANSPORTER_1"/>
    <property type="match status" value="1"/>
</dbReference>